<feature type="compositionally biased region" description="Basic and acidic residues" evidence="16">
    <location>
        <begin position="14"/>
        <end position="57"/>
    </location>
</feature>
<evidence type="ECO:0000256" key="8">
    <source>
        <dbReference type="ARBA" id="ARBA00022840"/>
    </source>
</evidence>
<dbReference type="GO" id="GO:0140581">
    <property type="term" value="F:P-type monovalent copper transporter activity"/>
    <property type="evidence" value="ECO:0007669"/>
    <property type="project" value="UniProtKB-EC"/>
</dbReference>
<evidence type="ECO:0000256" key="14">
    <source>
        <dbReference type="ARBA" id="ARBA00049289"/>
    </source>
</evidence>
<gene>
    <name evidence="18" type="ORF">Q7V66_02045</name>
</gene>
<dbReference type="Gene3D" id="3.40.50.1000">
    <property type="entry name" value="HAD superfamily/HAD-like"/>
    <property type="match status" value="1"/>
</dbReference>
<protein>
    <recommendedName>
        <fullName evidence="3">P-type Cu(+) transporter</fullName>
        <ecNumber evidence="3">7.2.2.8</ecNumber>
    </recommendedName>
</protein>
<dbReference type="PANTHER" id="PTHR43520:SF8">
    <property type="entry name" value="P-TYPE CU(+) TRANSPORTER"/>
    <property type="match status" value="1"/>
</dbReference>
<comment type="similarity">
    <text evidence="2 15">Belongs to the cation transport ATPase (P-type) (TC 3.A.3) family. Type IB subfamily.</text>
</comment>
<dbReference type="FunFam" id="2.70.150.10:FF:000002">
    <property type="entry name" value="Copper-transporting ATPase 1, putative"/>
    <property type="match status" value="1"/>
</dbReference>
<dbReference type="Proteomes" id="UP001276229">
    <property type="component" value="Unassembled WGS sequence"/>
</dbReference>
<dbReference type="SUPFAM" id="SSF81653">
    <property type="entry name" value="Calcium ATPase, transduction domain A"/>
    <property type="match status" value="1"/>
</dbReference>
<evidence type="ECO:0000313" key="18">
    <source>
        <dbReference type="EMBL" id="MDW8644936.1"/>
    </source>
</evidence>
<sequence length="704" mass="76113">MNNNNKHLSHCHHNHGDMDHSKHEHVSTEEHGDHKNQHQEHHAEHDHSGHSGHDHSGHGELFKRKFLVSLFLSLPIIFLAPMMGVDLPFQLTFPGSQWVVLIFSTILFLYGGEPFISMAKSELRAKRPGMMTLIAMGISVAYAYSIYAFIMNNFTQSPHVMDFFWELATLILIMLLGHWIEMTAVSNASNALKKLAELLPDKVTLIQGETRAEVSLKEVKIGNILLVKSGDKMPADGIVVKGQTLVDESAVTGESKGVVKAVGDEVIGGSINGEGTIQIQVTGTGESGYLAKVIQLVKQAQSDKSSLELLSDKVAKWLFFGAVGVGTLAFVIWLFLTDLPTALAFTVTVLIIACPHALGLAIPLVVSRSTSIAAQNGLLLKKRSALEAAKELDMILLDKTGTLTEGKFEVTAITALGDLSTEELLKYEGAIESTSNHPIAQSVMAYIKQQGIQPYQASESTTISGKGLCGVVNGKEINIVSLKALRDLGYTVEEEIYKEYQEQGNTISFIIVDRILQGMIALGDRIKPEAKAFITALKEQGIEPVMMTGDNRGSAKSVAEYLGIETYFSEMLPEDKEAKVGEFVALGKKVAMVGDGINDAPSLARATVGIAIGAGTDVAIESADVILINSNPMDILHFIQLAKQTRLKMIQNLWWGAGYNLLAIPIAAGILAPFGIVLDPALGAILMSISTVIVAINAMTLKMK</sequence>
<evidence type="ECO:0000256" key="10">
    <source>
        <dbReference type="ARBA" id="ARBA00022989"/>
    </source>
</evidence>
<evidence type="ECO:0000256" key="7">
    <source>
        <dbReference type="ARBA" id="ARBA00022796"/>
    </source>
</evidence>
<dbReference type="InterPro" id="IPR008250">
    <property type="entry name" value="ATPase_P-typ_transduc_dom_A_sf"/>
</dbReference>
<keyword evidence="8 15" id="KW-0067">ATP-binding</keyword>
<dbReference type="AlphaFoldDB" id="A0AAJ2PGJ5"/>
<evidence type="ECO:0000256" key="4">
    <source>
        <dbReference type="ARBA" id="ARBA00022692"/>
    </source>
</evidence>
<evidence type="ECO:0000259" key="17">
    <source>
        <dbReference type="Pfam" id="PF00122"/>
    </source>
</evidence>
<dbReference type="InterPro" id="IPR023298">
    <property type="entry name" value="ATPase_P-typ_TM_dom_sf"/>
</dbReference>
<keyword evidence="10 15" id="KW-1133">Transmembrane helix</keyword>
<dbReference type="SUPFAM" id="SSF81665">
    <property type="entry name" value="Calcium ATPase, transmembrane domain M"/>
    <property type="match status" value="1"/>
</dbReference>
<feature type="region of interest" description="Disordered" evidence="16">
    <location>
        <begin position="1"/>
        <end position="57"/>
    </location>
</feature>
<dbReference type="SFLD" id="SFLDG00002">
    <property type="entry name" value="C1.7:_P-type_atpase_like"/>
    <property type="match status" value="1"/>
</dbReference>
<evidence type="ECO:0000256" key="1">
    <source>
        <dbReference type="ARBA" id="ARBA00004651"/>
    </source>
</evidence>
<dbReference type="EC" id="7.2.2.8" evidence="3"/>
<dbReference type="GO" id="GO:0005886">
    <property type="term" value="C:plasma membrane"/>
    <property type="evidence" value="ECO:0007669"/>
    <property type="project" value="UniProtKB-SubCell"/>
</dbReference>
<dbReference type="PROSITE" id="PS00154">
    <property type="entry name" value="ATPASE_E1_E2"/>
    <property type="match status" value="1"/>
</dbReference>
<keyword evidence="4 15" id="KW-0812">Transmembrane</keyword>
<dbReference type="Gene3D" id="2.70.150.10">
    <property type="entry name" value="Calcium-transporting ATPase, cytoplasmic transduction domain A"/>
    <property type="match status" value="1"/>
</dbReference>
<keyword evidence="6 15" id="KW-0547">Nucleotide-binding</keyword>
<feature type="transmembrane region" description="Helical" evidence="15">
    <location>
        <begin position="682"/>
        <end position="701"/>
    </location>
</feature>
<dbReference type="InterPro" id="IPR023214">
    <property type="entry name" value="HAD_sf"/>
</dbReference>
<dbReference type="Pfam" id="PF00702">
    <property type="entry name" value="Hydrolase"/>
    <property type="match status" value="1"/>
</dbReference>
<dbReference type="SFLD" id="SFLDF00027">
    <property type="entry name" value="p-type_atpase"/>
    <property type="match status" value="1"/>
</dbReference>
<comment type="caution">
    <text evidence="18">The sequence shown here is derived from an EMBL/GenBank/DDBJ whole genome shotgun (WGS) entry which is preliminary data.</text>
</comment>
<dbReference type="GO" id="GO:0055070">
    <property type="term" value="P:copper ion homeostasis"/>
    <property type="evidence" value="ECO:0007669"/>
    <property type="project" value="TreeGrafter"/>
</dbReference>
<keyword evidence="7" id="KW-0187">Copper transport</keyword>
<dbReference type="InterPro" id="IPR044492">
    <property type="entry name" value="P_typ_ATPase_HD_dom"/>
</dbReference>
<dbReference type="NCBIfam" id="TIGR01525">
    <property type="entry name" value="ATPase-IB_hvy"/>
    <property type="match status" value="1"/>
</dbReference>
<evidence type="ECO:0000256" key="11">
    <source>
        <dbReference type="ARBA" id="ARBA00023008"/>
    </source>
</evidence>
<accession>A0AAJ2PGJ5</accession>
<feature type="transmembrane region" description="Helical" evidence="15">
    <location>
        <begin position="317"/>
        <end position="336"/>
    </location>
</feature>
<dbReference type="InterPro" id="IPR036412">
    <property type="entry name" value="HAD-like_sf"/>
</dbReference>
<evidence type="ECO:0000313" key="19">
    <source>
        <dbReference type="Proteomes" id="UP001276229"/>
    </source>
</evidence>
<dbReference type="Gene3D" id="3.40.1110.10">
    <property type="entry name" value="Calcium-transporting ATPase, cytoplasmic domain N"/>
    <property type="match status" value="1"/>
</dbReference>
<dbReference type="InterPro" id="IPR018303">
    <property type="entry name" value="ATPase_P-typ_P_site"/>
</dbReference>
<dbReference type="SUPFAM" id="SSF56784">
    <property type="entry name" value="HAD-like"/>
    <property type="match status" value="1"/>
</dbReference>
<dbReference type="SFLD" id="SFLDS00003">
    <property type="entry name" value="Haloacid_Dehalogenase"/>
    <property type="match status" value="1"/>
</dbReference>
<feature type="transmembrane region" description="Helical" evidence="15">
    <location>
        <begin position="342"/>
        <end position="366"/>
    </location>
</feature>
<organism evidence="18 19">
    <name type="scientific">Streptococcus suis</name>
    <dbReference type="NCBI Taxonomy" id="1307"/>
    <lineage>
        <taxon>Bacteria</taxon>
        <taxon>Bacillati</taxon>
        <taxon>Bacillota</taxon>
        <taxon>Bacilli</taxon>
        <taxon>Lactobacillales</taxon>
        <taxon>Streptococcaceae</taxon>
        <taxon>Streptococcus</taxon>
    </lineage>
</organism>
<keyword evidence="18" id="KW-0378">Hydrolase</keyword>
<evidence type="ECO:0000256" key="3">
    <source>
        <dbReference type="ARBA" id="ARBA00012517"/>
    </source>
</evidence>
<dbReference type="GO" id="GO:0005524">
    <property type="term" value="F:ATP binding"/>
    <property type="evidence" value="ECO:0007669"/>
    <property type="project" value="UniProtKB-UniRule"/>
</dbReference>
<evidence type="ECO:0000256" key="6">
    <source>
        <dbReference type="ARBA" id="ARBA00022741"/>
    </source>
</evidence>
<dbReference type="InterPro" id="IPR059000">
    <property type="entry name" value="ATPase_P-type_domA"/>
</dbReference>
<dbReference type="PRINTS" id="PR00119">
    <property type="entry name" value="CATATPASE"/>
</dbReference>
<comment type="catalytic activity">
    <reaction evidence="14">
        <text>Cu(+)(in) + ATP + H2O = Cu(+)(out) + ADP + phosphate + H(+)</text>
        <dbReference type="Rhea" id="RHEA:25792"/>
        <dbReference type="ChEBI" id="CHEBI:15377"/>
        <dbReference type="ChEBI" id="CHEBI:15378"/>
        <dbReference type="ChEBI" id="CHEBI:30616"/>
        <dbReference type="ChEBI" id="CHEBI:43474"/>
        <dbReference type="ChEBI" id="CHEBI:49552"/>
        <dbReference type="ChEBI" id="CHEBI:456216"/>
        <dbReference type="EC" id="7.2.2.8"/>
    </reaction>
</comment>
<evidence type="ECO:0000256" key="16">
    <source>
        <dbReference type="SAM" id="MobiDB-lite"/>
    </source>
</evidence>
<dbReference type="NCBIfam" id="TIGR01512">
    <property type="entry name" value="ATPase-IB2_Cd"/>
    <property type="match status" value="1"/>
</dbReference>
<dbReference type="EMBL" id="JAUTFL010000003">
    <property type="protein sequence ID" value="MDW8644936.1"/>
    <property type="molecule type" value="Genomic_DNA"/>
</dbReference>
<dbReference type="CDD" id="cd07552">
    <property type="entry name" value="P-type_ATPase_Cu-like"/>
    <property type="match status" value="1"/>
</dbReference>
<keyword evidence="12" id="KW-0406">Ion transport</keyword>
<evidence type="ECO:0000256" key="15">
    <source>
        <dbReference type="RuleBase" id="RU362081"/>
    </source>
</evidence>
<feature type="transmembrane region" description="Helical" evidence="15">
    <location>
        <begin position="653"/>
        <end position="676"/>
    </location>
</feature>
<evidence type="ECO:0000256" key="5">
    <source>
        <dbReference type="ARBA" id="ARBA00022723"/>
    </source>
</evidence>
<dbReference type="Pfam" id="PF00122">
    <property type="entry name" value="E1-E2_ATPase"/>
    <property type="match status" value="1"/>
</dbReference>
<dbReference type="InterPro" id="IPR023299">
    <property type="entry name" value="ATPase_P-typ_cyto_dom_N"/>
</dbReference>
<reference evidence="18" key="1">
    <citation type="submission" date="2023-07" db="EMBL/GenBank/DDBJ databases">
        <title>Characterization of virulence traits, antimicrobial resistance genes carried by mobile genetic elements and competence in Streptococcus suis strains isolated in France.</title>
        <authorList>
            <person name="Dechene-Tempier M."/>
            <person name="Marois-Crehan C."/>
            <person name="De Boisseson C."/>
            <person name="Lucas P."/>
            <person name="Bougeard S."/>
            <person name="Libante V."/>
            <person name="Payot S."/>
        </authorList>
    </citation>
    <scope>NUCLEOTIDE SEQUENCE</scope>
    <source>
        <strain evidence="18">1551</strain>
    </source>
</reference>
<dbReference type="InterPro" id="IPR027256">
    <property type="entry name" value="P-typ_ATPase_IB"/>
</dbReference>
<dbReference type="GO" id="GO:0043682">
    <property type="term" value="F:P-type divalent copper transporter activity"/>
    <property type="evidence" value="ECO:0007669"/>
    <property type="project" value="TreeGrafter"/>
</dbReference>
<keyword evidence="11" id="KW-0186">Copper</keyword>
<evidence type="ECO:0000256" key="9">
    <source>
        <dbReference type="ARBA" id="ARBA00022967"/>
    </source>
</evidence>
<feature type="transmembrane region" description="Helical" evidence="15">
    <location>
        <begin position="131"/>
        <end position="151"/>
    </location>
</feature>
<dbReference type="GO" id="GO:0005507">
    <property type="term" value="F:copper ion binding"/>
    <property type="evidence" value="ECO:0007669"/>
    <property type="project" value="TreeGrafter"/>
</dbReference>
<dbReference type="InterPro" id="IPR001757">
    <property type="entry name" value="P_typ_ATPase"/>
</dbReference>
<keyword evidence="13 15" id="KW-0472">Membrane</keyword>
<evidence type="ECO:0000256" key="2">
    <source>
        <dbReference type="ARBA" id="ARBA00006024"/>
    </source>
</evidence>
<feature type="transmembrane region" description="Helical" evidence="15">
    <location>
        <begin position="91"/>
        <end position="110"/>
    </location>
</feature>
<keyword evidence="5 15" id="KW-0479">Metal-binding</keyword>
<dbReference type="PANTHER" id="PTHR43520">
    <property type="entry name" value="ATP7, ISOFORM B"/>
    <property type="match status" value="1"/>
</dbReference>
<comment type="subcellular location">
    <subcellularLocation>
        <location evidence="1">Cell membrane</location>
        <topology evidence="1">Multi-pass membrane protein</topology>
    </subcellularLocation>
</comment>
<proteinExistence type="inferred from homology"/>
<feature type="domain" description="P-type ATPase A" evidence="17">
    <location>
        <begin position="197"/>
        <end position="298"/>
    </location>
</feature>
<dbReference type="NCBIfam" id="TIGR01494">
    <property type="entry name" value="ATPase_P-type"/>
    <property type="match status" value="1"/>
</dbReference>
<keyword evidence="15" id="KW-1003">Cell membrane</keyword>
<keyword evidence="9" id="KW-1278">Translocase</keyword>
<feature type="transmembrane region" description="Helical" evidence="15">
    <location>
        <begin position="163"/>
        <end position="180"/>
    </location>
</feature>
<dbReference type="NCBIfam" id="TIGR01511">
    <property type="entry name" value="ATPase-IB1_Cu"/>
    <property type="match status" value="1"/>
</dbReference>
<dbReference type="PRINTS" id="PR00943">
    <property type="entry name" value="CUATPASE"/>
</dbReference>
<feature type="transmembrane region" description="Helical" evidence="15">
    <location>
        <begin position="66"/>
        <end position="85"/>
    </location>
</feature>
<dbReference type="GO" id="GO:0016887">
    <property type="term" value="F:ATP hydrolysis activity"/>
    <property type="evidence" value="ECO:0007669"/>
    <property type="project" value="InterPro"/>
</dbReference>
<evidence type="ECO:0000256" key="12">
    <source>
        <dbReference type="ARBA" id="ARBA00023065"/>
    </source>
</evidence>
<keyword evidence="12" id="KW-0813">Transport</keyword>
<name>A0AAJ2PGJ5_STRSU</name>
<evidence type="ECO:0000256" key="13">
    <source>
        <dbReference type="ARBA" id="ARBA00023136"/>
    </source>
</evidence>